<reference evidence="8 9" key="1">
    <citation type="submission" date="2017-11" db="EMBL/GenBank/DDBJ databases">
        <title>Genome sequence of Entomoplasma somnilux PYAN-1 (ATCC 49194).</title>
        <authorList>
            <person name="Lo W.-S."/>
            <person name="Gasparich G.E."/>
            <person name="Kuo C.-H."/>
        </authorList>
    </citation>
    <scope>NUCLEOTIDE SEQUENCE [LARGE SCALE GENOMIC DNA]</scope>
    <source>
        <strain evidence="8 9">PYAN-1</strain>
    </source>
</reference>
<feature type="transmembrane region" description="Helical" evidence="6">
    <location>
        <begin position="445"/>
        <end position="469"/>
    </location>
</feature>
<evidence type="ECO:0000313" key="8">
    <source>
        <dbReference type="EMBL" id="ATZ18501.1"/>
    </source>
</evidence>
<evidence type="ECO:0000313" key="9">
    <source>
        <dbReference type="Proteomes" id="UP000232230"/>
    </source>
</evidence>
<dbReference type="EMBL" id="CP024965">
    <property type="protein sequence ID" value="ATZ18501.1"/>
    <property type="molecule type" value="Genomic_DNA"/>
</dbReference>
<feature type="transmembrane region" description="Helical" evidence="6">
    <location>
        <begin position="1021"/>
        <end position="1045"/>
    </location>
</feature>
<keyword evidence="5 6" id="KW-0472">Membrane</keyword>
<keyword evidence="2" id="KW-1003">Cell membrane</keyword>
<dbReference type="AlphaFoldDB" id="A0A2K8P0H3"/>
<evidence type="ECO:0000256" key="6">
    <source>
        <dbReference type="SAM" id="Phobius"/>
    </source>
</evidence>
<feature type="transmembrane region" description="Helical" evidence="6">
    <location>
        <begin position="1065"/>
        <end position="1091"/>
    </location>
</feature>
<dbReference type="InterPro" id="IPR003838">
    <property type="entry name" value="ABC3_permease_C"/>
</dbReference>
<dbReference type="KEGG" id="esx:ESOMN_v1c01160"/>
<evidence type="ECO:0000256" key="2">
    <source>
        <dbReference type="ARBA" id="ARBA00022475"/>
    </source>
</evidence>
<feature type="domain" description="ABC3 transporter permease C-terminal" evidence="7">
    <location>
        <begin position="979"/>
        <end position="1087"/>
    </location>
</feature>
<feature type="transmembrane region" description="Helical" evidence="6">
    <location>
        <begin position="20"/>
        <end position="43"/>
    </location>
</feature>
<feature type="transmembrane region" description="Helical" evidence="6">
    <location>
        <begin position="497"/>
        <end position="521"/>
    </location>
</feature>
<proteinExistence type="predicted"/>
<feature type="transmembrane region" description="Helical" evidence="6">
    <location>
        <begin position="979"/>
        <end position="1000"/>
    </location>
</feature>
<dbReference type="Pfam" id="PF02687">
    <property type="entry name" value="FtsX"/>
    <property type="match status" value="1"/>
</dbReference>
<gene>
    <name evidence="8" type="ORF">ESOMN_v1c01160</name>
</gene>
<evidence type="ECO:0000256" key="5">
    <source>
        <dbReference type="ARBA" id="ARBA00023136"/>
    </source>
</evidence>
<keyword evidence="9" id="KW-1185">Reference proteome</keyword>
<evidence type="ECO:0000256" key="3">
    <source>
        <dbReference type="ARBA" id="ARBA00022692"/>
    </source>
</evidence>
<dbReference type="RefSeq" id="WP_024863814.1">
    <property type="nucleotide sequence ID" value="NZ_CP024965.1"/>
</dbReference>
<protein>
    <recommendedName>
        <fullName evidence="7">ABC3 transporter permease C-terminal domain-containing protein</fullName>
    </recommendedName>
</protein>
<keyword evidence="4 6" id="KW-1133">Transmembrane helix</keyword>
<name>A0A2K8P0H3_9MOLU</name>
<evidence type="ECO:0000256" key="4">
    <source>
        <dbReference type="ARBA" id="ARBA00022989"/>
    </source>
</evidence>
<feature type="transmembrane region" description="Helical" evidence="6">
    <location>
        <begin position="403"/>
        <end position="424"/>
    </location>
</feature>
<feature type="transmembrane region" description="Helical" evidence="6">
    <location>
        <begin position="572"/>
        <end position="591"/>
    </location>
</feature>
<dbReference type="GO" id="GO:0005886">
    <property type="term" value="C:plasma membrane"/>
    <property type="evidence" value="ECO:0007669"/>
    <property type="project" value="UniProtKB-SubCell"/>
</dbReference>
<comment type="subcellular location">
    <subcellularLocation>
        <location evidence="1">Cell membrane</location>
        <topology evidence="1">Multi-pass membrane protein</topology>
    </subcellularLocation>
</comment>
<sequence>MKFKILIKQSFRDFRSKIIIYLTFTVFLIIVLSMVVGLFSFSWNFSNEASNINSNKHINSSISTIQYRLQEDEGIGDTDDYLIVKETNSDDDLDLIKYTENLIKQSGLTTSISAKDLIAVSGVFAGKLFHLDSINHGTHPIIDKHIKVVNITRNDADPYQEYNTLIDAILNIPNYLETNLTLGQNANNLFLNYFQSKLLNKSGISLTSNSRGKFNWISPEKWMANYYKEAPLQIQKSQVYKTYIYDHLNLNAMNVKQKDLFEKGKFAFATPKTLVSQNHKIGDIALISPTEDEYLIMGTANNPSTFFQGVSDLKYFVTYQNSFGHDSLGNDNFGKSSFYSNRILVRVDSAKNNKSKAQSILENLATKYFSPSVNEPSKILPDTYNENNYPETKIIKVVETYNILVYIIALMMLFLLFVVFYFITQQIIILQRRTLFFLKAMGESNFVLTLLTTLAIITPIIISAVFAIFGGAFIQNMMFNAIKAELSIVSSFWNLNWFFWLALLASIIIMFISFFLINMIIIQSKKLTIQGIGVGKAPGKVVIKFKRTVLRKIPSKLNIGISFAFKNIYKNLISLVVLSICFSVIIFAFQFNKSVETSAATFAKWNEPYKSVYDNSELESFHFENQQLVENFQIIETNSVEDTDLKPISKNDIEIANLPNGFKHTYIEKSFTKFLLTIEGKEYIDQKMNEINQNRPNTISENDREKVHQMLDSLRTYNDLLIADFGYDDGFNILMGTMLKPKGVRSYLSMSTNYNFNGDNNVIKTIAVSNKDLNTKKHYQLNEISSNNSITDNIKNNSYKYAINVNVSQAFANYFYAKKGDEIELRIKQITNSNDVPLKILVKVNAIIKEQSLLREIYTTKEDLFNYVIKESEADENIETTEMYLKVLEILNQSSDYTFDNTVYSYDEVPFGLQNLTAPYYKNSENSSEDNRGNSIMDYVSPKAEDYYLEIKNSIIPFNYFAKKVLLKSAPLLGVMKNFIFICIVIAFAVSLILTALILLENKEIILLMKSMGYKTSEVNWYLITGYLLSAILSIVASALIAYYLLKVCSPLFYDSFNVSINFIWNVKIFLIAFGLAATFCLIVSSSVLYFTRLQKPKNAFATL</sequence>
<evidence type="ECO:0000259" key="7">
    <source>
        <dbReference type="Pfam" id="PF02687"/>
    </source>
</evidence>
<dbReference type="Proteomes" id="UP000232230">
    <property type="component" value="Chromosome"/>
</dbReference>
<organism evidence="8 9">
    <name type="scientific">Williamsoniiplasma somnilux</name>
    <dbReference type="NCBI Taxonomy" id="215578"/>
    <lineage>
        <taxon>Bacteria</taxon>
        <taxon>Bacillati</taxon>
        <taxon>Mycoplasmatota</taxon>
        <taxon>Mollicutes</taxon>
        <taxon>Entomoplasmatales</taxon>
        <taxon>Williamsoniiplasma</taxon>
    </lineage>
</organism>
<keyword evidence="3 6" id="KW-0812">Transmembrane</keyword>
<accession>A0A2K8P0H3</accession>
<evidence type="ECO:0000256" key="1">
    <source>
        <dbReference type="ARBA" id="ARBA00004651"/>
    </source>
</evidence>